<protein>
    <submittedName>
        <fullName evidence="1">Uncharacterized protein</fullName>
    </submittedName>
</protein>
<dbReference type="Proteomes" id="UP000652761">
    <property type="component" value="Unassembled WGS sequence"/>
</dbReference>
<proteinExistence type="predicted"/>
<organism evidence="1 2">
    <name type="scientific">Colocasia esculenta</name>
    <name type="common">Wild taro</name>
    <name type="synonym">Arum esculentum</name>
    <dbReference type="NCBI Taxonomy" id="4460"/>
    <lineage>
        <taxon>Eukaryota</taxon>
        <taxon>Viridiplantae</taxon>
        <taxon>Streptophyta</taxon>
        <taxon>Embryophyta</taxon>
        <taxon>Tracheophyta</taxon>
        <taxon>Spermatophyta</taxon>
        <taxon>Magnoliopsida</taxon>
        <taxon>Liliopsida</taxon>
        <taxon>Araceae</taxon>
        <taxon>Aroideae</taxon>
        <taxon>Colocasieae</taxon>
        <taxon>Colocasia</taxon>
    </lineage>
</organism>
<name>A0A843UVA9_COLES</name>
<evidence type="ECO:0000313" key="1">
    <source>
        <dbReference type="EMBL" id="MQL90162.1"/>
    </source>
</evidence>
<evidence type="ECO:0000313" key="2">
    <source>
        <dbReference type="Proteomes" id="UP000652761"/>
    </source>
</evidence>
<sequence>MGGPRLSPLIAAGNSTDDVSGLHNRRFSPQLYDVEPVESAVLSGGKPANAWEEGDEVILITCRLENPDLDLINGIVHGKLQTFKNELYMILIPGKIVKNYGEVDQLSSVALSEDYNVNVLAAALRGKAKC</sequence>
<keyword evidence="2" id="KW-1185">Reference proteome</keyword>
<reference evidence="1" key="1">
    <citation type="submission" date="2017-07" db="EMBL/GenBank/DDBJ databases">
        <title>Taro Niue Genome Assembly and Annotation.</title>
        <authorList>
            <person name="Atibalentja N."/>
            <person name="Keating K."/>
            <person name="Fields C.J."/>
        </authorList>
    </citation>
    <scope>NUCLEOTIDE SEQUENCE</scope>
    <source>
        <strain evidence="1">Niue_2</strain>
        <tissue evidence="1">Leaf</tissue>
    </source>
</reference>
<comment type="caution">
    <text evidence="1">The sequence shown here is derived from an EMBL/GenBank/DDBJ whole genome shotgun (WGS) entry which is preliminary data.</text>
</comment>
<accession>A0A843UVA9</accession>
<dbReference type="AlphaFoldDB" id="A0A843UVA9"/>
<dbReference type="OrthoDB" id="1718042at2759"/>
<gene>
    <name evidence="1" type="ORF">Taro_022750</name>
</gene>
<dbReference type="EMBL" id="NMUH01001216">
    <property type="protein sequence ID" value="MQL90162.1"/>
    <property type="molecule type" value="Genomic_DNA"/>
</dbReference>